<reference evidence="1" key="1">
    <citation type="submission" date="2021-03" db="EMBL/GenBank/DDBJ databases">
        <authorList>
            <person name="Tagirdzhanova G."/>
        </authorList>
    </citation>
    <scope>NUCLEOTIDE SEQUENCE</scope>
</reference>
<comment type="caution">
    <text evidence="1">The sequence shown here is derived from an EMBL/GenBank/DDBJ whole genome shotgun (WGS) entry which is preliminary data.</text>
</comment>
<sequence>MSLKDIPAHTRGKRHQLALSKADAKLEPLPGSSCTVLAVKHGKEIQGKGLAGNDKATSTIKSPAFLAGHTTATLPAGSLASDKAIGSTVSTDPFKLVTHKAGLPKRVKQSGGTMESVVTSLASVTLGS</sequence>
<evidence type="ECO:0000313" key="2">
    <source>
        <dbReference type="Proteomes" id="UP000664534"/>
    </source>
</evidence>
<organism evidence="1 2">
    <name type="scientific">Imshaugia aleurites</name>
    <dbReference type="NCBI Taxonomy" id="172621"/>
    <lineage>
        <taxon>Eukaryota</taxon>
        <taxon>Fungi</taxon>
        <taxon>Dikarya</taxon>
        <taxon>Ascomycota</taxon>
        <taxon>Pezizomycotina</taxon>
        <taxon>Lecanoromycetes</taxon>
        <taxon>OSLEUM clade</taxon>
        <taxon>Lecanoromycetidae</taxon>
        <taxon>Lecanorales</taxon>
        <taxon>Lecanorineae</taxon>
        <taxon>Parmeliaceae</taxon>
        <taxon>Imshaugia</taxon>
    </lineage>
</organism>
<name>A0A8H3IP68_9LECA</name>
<protein>
    <submittedName>
        <fullName evidence="1">Uncharacterized protein</fullName>
    </submittedName>
</protein>
<dbReference type="AlphaFoldDB" id="A0A8H3IP68"/>
<gene>
    <name evidence="1" type="ORF">IMSHALPRED_007407</name>
</gene>
<dbReference type="EMBL" id="CAJPDT010000049">
    <property type="protein sequence ID" value="CAF9928210.1"/>
    <property type="molecule type" value="Genomic_DNA"/>
</dbReference>
<evidence type="ECO:0000313" key="1">
    <source>
        <dbReference type="EMBL" id="CAF9928210.1"/>
    </source>
</evidence>
<keyword evidence="2" id="KW-1185">Reference proteome</keyword>
<dbReference type="Proteomes" id="UP000664534">
    <property type="component" value="Unassembled WGS sequence"/>
</dbReference>
<accession>A0A8H3IP68</accession>
<proteinExistence type="predicted"/>